<reference evidence="2" key="1">
    <citation type="journal article" date="2019" name="Int. J. Syst. Evol. Microbiol.">
        <title>The Global Catalogue of Microorganisms (GCM) 10K type strain sequencing project: providing services to taxonomists for standard genome sequencing and annotation.</title>
        <authorList>
            <consortium name="The Broad Institute Genomics Platform"/>
            <consortium name="The Broad Institute Genome Sequencing Center for Infectious Disease"/>
            <person name="Wu L."/>
            <person name="Ma J."/>
        </authorList>
    </citation>
    <scope>NUCLEOTIDE SEQUENCE [LARGE SCALE GENOMIC DNA]</scope>
    <source>
        <strain evidence="2">JCM 6486</strain>
    </source>
</reference>
<dbReference type="RefSeq" id="WP_346046865.1">
    <property type="nucleotide sequence ID" value="NZ_BAAACP010000024.1"/>
</dbReference>
<dbReference type="Gene3D" id="3.40.50.1240">
    <property type="entry name" value="Phosphoglycerate mutase-like"/>
    <property type="match status" value="1"/>
</dbReference>
<evidence type="ECO:0000313" key="1">
    <source>
        <dbReference type="EMBL" id="GAA0866198.1"/>
    </source>
</evidence>
<dbReference type="Pfam" id="PF00300">
    <property type="entry name" value="His_Phos_1"/>
    <property type="match status" value="1"/>
</dbReference>
<dbReference type="EMBL" id="BAAACP010000024">
    <property type="protein sequence ID" value="GAA0866198.1"/>
    <property type="molecule type" value="Genomic_DNA"/>
</dbReference>
<sequence length="201" mass="23003">MSRLILVRHATTNDNIDGNLSGHIDSELSDLGKSQIAKLNEFLEKEKIDSIYTTTSTRTKQTVLEISKSRGINIIEKESLKEINFGDFEGFNFDIIQKNYPEEFEKLISQGFNYRYPNGESLIDSYNRVREEIDKIISCNKDKTILICSHAGTIRNIISYLIGKTYEFHWNFKIDNASVSIIDIVDGFPVIQTLNNTSHLT</sequence>
<dbReference type="PIRSF" id="PIRSF000709">
    <property type="entry name" value="6PFK_2-Ptase"/>
    <property type="match status" value="1"/>
</dbReference>
<dbReference type="InterPro" id="IPR013078">
    <property type="entry name" value="His_Pase_superF_clade-1"/>
</dbReference>
<dbReference type="Proteomes" id="UP001400965">
    <property type="component" value="Unassembled WGS sequence"/>
</dbReference>
<dbReference type="PANTHER" id="PTHR10606">
    <property type="entry name" value="6-PHOSPHOFRUCTO-2-KINASE/FRUCTOSE-2,6-BISPHOSPHATASE"/>
    <property type="match status" value="1"/>
</dbReference>
<comment type="caution">
    <text evidence="1">The sequence shown here is derived from an EMBL/GenBank/DDBJ whole genome shotgun (WGS) entry which is preliminary data.</text>
</comment>
<dbReference type="SMART" id="SM00855">
    <property type="entry name" value="PGAM"/>
    <property type="match status" value="1"/>
</dbReference>
<organism evidence="1 2">
    <name type="scientific">Paraclostridium tenue</name>
    <dbReference type="NCBI Taxonomy" id="1737"/>
    <lineage>
        <taxon>Bacteria</taxon>
        <taxon>Bacillati</taxon>
        <taxon>Bacillota</taxon>
        <taxon>Clostridia</taxon>
        <taxon>Peptostreptococcales</taxon>
        <taxon>Peptostreptococcaceae</taxon>
        <taxon>Paraclostridium</taxon>
    </lineage>
</organism>
<gene>
    <name evidence="1" type="ORF">GCM10008917_26650</name>
</gene>
<accession>A0ABP3XM71</accession>
<protein>
    <submittedName>
        <fullName evidence="1">Histidine phosphatase family protein</fullName>
    </submittedName>
</protein>
<dbReference type="InterPro" id="IPR003094">
    <property type="entry name" value="6Pfruct_kin"/>
</dbReference>
<proteinExistence type="predicted"/>
<dbReference type="InterPro" id="IPR029033">
    <property type="entry name" value="His_PPase_superfam"/>
</dbReference>
<keyword evidence="2" id="KW-1185">Reference proteome</keyword>
<dbReference type="CDD" id="cd07067">
    <property type="entry name" value="HP_PGM_like"/>
    <property type="match status" value="1"/>
</dbReference>
<name>A0ABP3XM71_9FIRM</name>
<evidence type="ECO:0000313" key="2">
    <source>
        <dbReference type="Proteomes" id="UP001400965"/>
    </source>
</evidence>
<dbReference type="SUPFAM" id="SSF53254">
    <property type="entry name" value="Phosphoglycerate mutase-like"/>
    <property type="match status" value="1"/>
</dbReference>